<dbReference type="InterPro" id="IPR011990">
    <property type="entry name" value="TPR-like_helical_dom_sf"/>
</dbReference>
<dbReference type="AlphaFoldDB" id="A0ABD1ZAW3"/>
<gene>
    <name evidence="1" type="ORF">R1flu_012533</name>
</gene>
<reference evidence="1 2" key="1">
    <citation type="submission" date="2024-09" db="EMBL/GenBank/DDBJ databases">
        <title>Chromosome-scale assembly of Riccia fluitans.</title>
        <authorList>
            <person name="Paukszto L."/>
            <person name="Sawicki J."/>
            <person name="Karawczyk K."/>
            <person name="Piernik-Szablinska J."/>
            <person name="Szczecinska M."/>
            <person name="Mazdziarz M."/>
        </authorList>
    </citation>
    <scope>NUCLEOTIDE SEQUENCE [LARGE SCALE GENOMIC DNA]</scope>
    <source>
        <strain evidence="1">Rf_01</strain>
        <tissue evidence="1">Aerial parts of the thallus</tissue>
    </source>
</reference>
<evidence type="ECO:0000313" key="2">
    <source>
        <dbReference type="Proteomes" id="UP001605036"/>
    </source>
</evidence>
<dbReference type="Proteomes" id="UP001605036">
    <property type="component" value="Unassembled WGS sequence"/>
</dbReference>
<dbReference type="SUPFAM" id="SSF48452">
    <property type="entry name" value="TPR-like"/>
    <property type="match status" value="1"/>
</dbReference>
<evidence type="ECO:0000313" key="1">
    <source>
        <dbReference type="EMBL" id="KAL2644946.1"/>
    </source>
</evidence>
<dbReference type="EMBL" id="JBHFFA010000002">
    <property type="protein sequence ID" value="KAL2644946.1"/>
    <property type="molecule type" value="Genomic_DNA"/>
</dbReference>
<comment type="caution">
    <text evidence="1">The sequence shown here is derived from an EMBL/GenBank/DDBJ whole genome shotgun (WGS) entry which is preliminary data.</text>
</comment>
<protein>
    <submittedName>
        <fullName evidence="1">Uncharacterized protein</fullName>
    </submittedName>
</protein>
<organism evidence="1 2">
    <name type="scientific">Riccia fluitans</name>
    <dbReference type="NCBI Taxonomy" id="41844"/>
    <lineage>
        <taxon>Eukaryota</taxon>
        <taxon>Viridiplantae</taxon>
        <taxon>Streptophyta</taxon>
        <taxon>Embryophyta</taxon>
        <taxon>Marchantiophyta</taxon>
        <taxon>Marchantiopsida</taxon>
        <taxon>Marchantiidae</taxon>
        <taxon>Marchantiales</taxon>
        <taxon>Ricciaceae</taxon>
        <taxon>Riccia</taxon>
    </lineage>
</organism>
<sequence length="578" mass="65489">MCCASALAVEYLCCGQLQKAAELFEVCIESKRLSFHGDFIVELLRAFVTELAGTEEKAKEIINSAIQRAGEVLLLDWELKAYLLVKAEEIKSTSDGFKDSVKYRELALTVCVENKFKFTRSHFLGLMVVSFSRLIQFLAHVRGDTVHARKVYGLVAPFINNRQLSEFAISIWETAEEQVWRDVGNVQAIHEKAIHEAEDLLESEFKVSDLEAENLYDAAENDLVVNRSLSRDAKMSTLRMLLLAELQVMHGNINEGFQVLDDLEKMENNKGGSLISVLLHLDRAAYLLHYKHEIDLALQEVEKVENILEQMLLAKSPFEEKIHRLSVYKLRYEAQVDLDNLPGCLLLLDKVQEFVPASGYSSRAWVHHNRAAVLFCMKRLTDAAAEAQIASSLCMTLQSQFGREEKEDLEAVWVSILSGTLFKPCLHMNEALSLGMKDACRGLIWAERKHMRFYMNRIQSSSTMAEITGMFDRSNIVASDTIFQTVAMCCERMAVVKYSYHEERQELFLYVASPCHGLNMWLCDKSPDLRKIFVAGNPKPMGGRKPQLQGTEEEVREVAAILGVEPHVGMDCSKEAIR</sequence>
<accession>A0ABD1ZAW3</accession>
<keyword evidence="2" id="KW-1185">Reference proteome</keyword>
<name>A0ABD1ZAW3_9MARC</name>
<proteinExistence type="predicted"/>